<sequence length="432" mass="47235">MPRKRHHIQSLKPFSVISPVQASAPDRPPASVNERLANLRRASSVGSGVPSTVAPAAPSLPPAIREVLQLPEAPAPLPRRRPARQRFDHEGRRLPAGPAPPRSWLSRGSDVRSRLSLSSPAVSAALGQDGTGLPGVYYPASGSLVDLALRRLARDWEIHGVYSRHLLYYLPDHLKPALMRCLGTTGPGVTIADLKAMLLPPPPDGEEDDGDSLQRQVSCLELSGSIGRSLALKSLSSLLFPRMEPETETVQDSWDAEPIYHPPRTLLPHLTHLSLSLDGKARPEDVSWRQLLSLSSKLSSTLTHLGLAFWPPPRLNAAAPQGSSSCPASNDDWDEAPLVLRQLSRRLYRLEFLDLTGCGPWFGALKTESGHDSVDWVWAWGRVSVLRLYSGWMLGADAAPEERVARREVGDLARGWRGILWRGGLASLCLSR</sequence>
<proteinExistence type="predicted"/>
<accession>A0A8H4Q665</accession>
<comment type="caution">
    <text evidence="2">The sequence shown here is derived from an EMBL/GenBank/DDBJ whole genome shotgun (WGS) entry which is preliminary data.</text>
</comment>
<dbReference type="AlphaFoldDB" id="A0A8H4Q665"/>
<keyword evidence="3" id="KW-1185">Reference proteome</keyword>
<evidence type="ECO:0000256" key="1">
    <source>
        <dbReference type="SAM" id="MobiDB-lite"/>
    </source>
</evidence>
<organism evidence="2 3">
    <name type="scientific">Ophiocordyceps camponoti-floridani</name>
    <dbReference type="NCBI Taxonomy" id="2030778"/>
    <lineage>
        <taxon>Eukaryota</taxon>
        <taxon>Fungi</taxon>
        <taxon>Dikarya</taxon>
        <taxon>Ascomycota</taxon>
        <taxon>Pezizomycotina</taxon>
        <taxon>Sordariomycetes</taxon>
        <taxon>Hypocreomycetidae</taxon>
        <taxon>Hypocreales</taxon>
        <taxon>Ophiocordycipitaceae</taxon>
        <taxon>Ophiocordyceps</taxon>
    </lineage>
</organism>
<name>A0A8H4Q665_9HYPO</name>
<feature type="region of interest" description="Disordered" evidence="1">
    <location>
        <begin position="70"/>
        <end position="107"/>
    </location>
</feature>
<protein>
    <recommendedName>
        <fullName evidence="4">Tafazzin</fullName>
    </recommendedName>
</protein>
<feature type="region of interest" description="Disordered" evidence="1">
    <location>
        <begin position="1"/>
        <end position="54"/>
    </location>
</feature>
<dbReference type="OrthoDB" id="5278911at2759"/>
<dbReference type="Proteomes" id="UP000562929">
    <property type="component" value="Unassembled WGS sequence"/>
</dbReference>
<evidence type="ECO:0000313" key="3">
    <source>
        <dbReference type="Proteomes" id="UP000562929"/>
    </source>
</evidence>
<dbReference type="EMBL" id="JAACLJ010000004">
    <property type="protein sequence ID" value="KAF4587370.1"/>
    <property type="molecule type" value="Genomic_DNA"/>
</dbReference>
<evidence type="ECO:0008006" key="4">
    <source>
        <dbReference type="Google" id="ProtNLM"/>
    </source>
</evidence>
<reference evidence="2 3" key="1">
    <citation type="journal article" date="2020" name="G3 (Bethesda)">
        <title>Genetic Underpinnings of Host Manipulation by Ophiocordyceps as Revealed by Comparative Transcriptomics.</title>
        <authorList>
            <person name="Will I."/>
            <person name="Das B."/>
            <person name="Trinh T."/>
            <person name="Brachmann A."/>
            <person name="Ohm R.A."/>
            <person name="de Bekker C."/>
        </authorList>
    </citation>
    <scope>NUCLEOTIDE SEQUENCE [LARGE SCALE GENOMIC DNA]</scope>
    <source>
        <strain evidence="2 3">EC05</strain>
    </source>
</reference>
<evidence type="ECO:0000313" key="2">
    <source>
        <dbReference type="EMBL" id="KAF4587370.1"/>
    </source>
</evidence>
<gene>
    <name evidence="2" type="ORF">GQ602_004063</name>
</gene>